<comment type="caution">
    <text evidence="1">The sequence shown here is derived from an EMBL/GenBank/DDBJ whole genome shotgun (WGS) entry which is preliminary data.</text>
</comment>
<protein>
    <submittedName>
        <fullName evidence="1">Uncharacterized protein</fullName>
    </submittedName>
</protein>
<reference evidence="1" key="1">
    <citation type="journal article" date="2022" name="bioRxiv">
        <title>Sequencing and chromosome-scale assembly of the giantPleurodeles waltlgenome.</title>
        <authorList>
            <person name="Brown T."/>
            <person name="Elewa A."/>
            <person name="Iarovenko S."/>
            <person name="Subramanian E."/>
            <person name="Araus A.J."/>
            <person name="Petzold A."/>
            <person name="Susuki M."/>
            <person name="Suzuki K.-i.T."/>
            <person name="Hayashi T."/>
            <person name="Toyoda A."/>
            <person name="Oliveira C."/>
            <person name="Osipova E."/>
            <person name="Leigh N.D."/>
            <person name="Simon A."/>
            <person name="Yun M.H."/>
        </authorList>
    </citation>
    <scope>NUCLEOTIDE SEQUENCE</scope>
    <source>
        <strain evidence="1">20211129_DDA</strain>
        <tissue evidence="1">Liver</tissue>
    </source>
</reference>
<dbReference type="EMBL" id="JANPWB010000005">
    <property type="protein sequence ID" value="KAJ1184998.1"/>
    <property type="molecule type" value="Genomic_DNA"/>
</dbReference>
<sequence length="85" mass="9593">MQPGTYGKLFLSCSRPRDVWGPLRTYQAGARKAPDRRQTALTWVEVGEMGAYKETAKGVHWELGGAISEKLIIVTERYDKLCYVS</sequence>
<evidence type="ECO:0000313" key="1">
    <source>
        <dbReference type="EMBL" id="KAJ1184998.1"/>
    </source>
</evidence>
<gene>
    <name evidence="1" type="ORF">NDU88_001794</name>
</gene>
<dbReference type="Proteomes" id="UP001066276">
    <property type="component" value="Chromosome 3_1"/>
</dbReference>
<accession>A0AAV7U7V3</accession>
<keyword evidence="2" id="KW-1185">Reference proteome</keyword>
<organism evidence="1 2">
    <name type="scientific">Pleurodeles waltl</name>
    <name type="common">Iberian ribbed newt</name>
    <dbReference type="NCBI Taxonomy" id="8319"/>
    <lineage>
        <taxon>Eukaryota</taxon>
        <taxon>Metazoa</taxon>
        <taxon>Chordata</taxon>
        <taxon>Craniata</taxon>
        <taxon>Vertebrata</taxon>
        <taxon>Euteleostomi</taxon>
        <taxon>Amphibia</taxon>
        <taxon>Batrachia</taxon>
        <taxon>Caudata</taxon>
        <taxon>Salamandroidea</taxon>
        <taxon>Salamandridae</taxon>
        <taxon>Pleurodelinae</taxon>
        <taxon>Pleurodeles</taxon>
    </lineage>
</organism>
<dbReference type="AlphaFoldDB" id="A0AAV7U7V3"/>
<proteinExistence type="predicted"/>
<name>A0AAV7U7V3_PLEWA</name>
<evidence type="ECO:0000313" key="2">
    <source>
        <dbReference type="Proteomes" id="UP001066276"/>
    </source>
</evidence>